<dbReference type="GO" id="GO:0030409">
    <property type="term" value="F:glutamate formimidoyltransferase activity"/>
    <property type="evidence" value="ECO:0007669"/>
    <property type="project" value="UniProtKB-EC"/>
</dbReference>
<dbReference type="PANTHER" id="PTHR12234:SF8">
    <property type="entry name" value="FORMIMINOTRANSFERASE-CYCLODEAMINASE"/>
    <property type="match status" value="1"/>
</dbReference>
<comment type="subcellular location">
    <subcellularLocation>
        <location evidence="1">Cytoplasm</location>
    </subcellularLocation>
</comment>
<evidence type="ECO:0000256" key="2">
    <source>
        <dbReference type="ARBA" id="ARBA00005082"/>
    </source>
</evidence>
<reference evidence="10 11" key="1">
    <citation type="submission" date="2020-07" db="EMBL/GenBank/DDBJ databases">
        <title>Facklamia lactis sp. nov., isolated from raw milk.</title>
        <authorList>
            <person name="Doll E.V."/>
            <person name="Huptas C."/>
            <person name="Staib L."/>
            <person name="Wenning M."/>
            <person name="Scherer S."/>
        </authorList>
    </citation>
    <scope>NUCLEOTIDE SEQUENCE [LARGE SCALE GENOMIC DNA]</scope>
    <source>
        <strain evidence="10 11">DSM 111018</strain>
    </source>
</reference>
<dbReference type="InterPro" id="IPR004227">
    <property type="entry name" value="Formiminotransferase_cat"/>
</dbReference>
<dbReference type="Pfam" id="PF07837">
    <property type="entry name" value="FTCD_N"/>
    <property type="match status" value="1"/>
</dbReference>
<evidence type="ECO:0000313" key="11">
    <source>
        <dbReference type="Proteomes" id="UP000721415"/>
    </source>
</evidence>
<feature type="domain" description="Formiminotransferase N-terminal subdomain" evidence="9">
    <location>
        <begin position="3"/>
        <end position="180"/>
    </location>
</feature>
<evidence type="ECO:0000256" key="1">
    <source>
        <dbReference type="ARBA" id="ARBA00004496"/>
    </source>
</evidence>
<dbReference type="InterPro" id="IPR037064">
    <property type="entry name" value="Formiminotransferase_N_sf"/>
</dbReference>
<keyword evidence="4" id="KW-0963">Cytoplasm</keyword>
<dbReference type="Proteomes" id="UP000721415">
    <property type="component" value="Unassembled WGS sequence"/>
</dbReference>
<dbReference type="Gene3D" id="3.30.70.670">
    <property type="entry name" value="Formiminotransferase, C-terminal subdomain"/>
    <property type="match status" value="1"/>
</dbReference>
<dbReference type="Pfam" id="PF02971">
    <property type="entry name" value="FTCD"/>
    <property type="match status" value="1"/>
</dbReference>
<dbReference type="InterPro" id="IPR012886">
    <property type="entry name" value="Formiminotransferase_N"/>
</dbReference>
<comment type="caution">
    <text evidence="10">The sequence shown here is derived from an EMBL/GenBank/DDBJ whole genome shotgun (WGS) entry which is preliminary data.</text>
</comment>
<feature type="domain" description="Formiminotransferase C-terminal subdomain" evidence="8">
    <location>
        <begin position="181"/>
        <end position="296"/>
    </location>
</feature>
<keyword evidence="11" id="KW-1185">Reference proteome</keyword>
<evidence type="ECO:0000259" key="9">
    <source>
        <dbReference type="SMART" id="SM01222"/>
    </source>
</evidence>
<evidence type="ECO:0000256" key="5">
    <source>
        <dbReference type="ARBA" id="ARBA00022679"/>
    </source>
</evidence>
<comment type="pathway">
    <text evidence="2">Amino-acid degradation; L-histidine degradation into L-glutamate; L-glutamate from N-formimidoyl-L-glutamate (transferase route): step 1/1.</text>
</comment>
<evidence type="ECO:0000313" key="10">
    <source>
        <dbReference type="EMBL" id="MBG9986524.1"/>
    </source>
</evidence>
<keyword evidence="6" id="KW-0369">Histidine metabolism</keyword>
<dbReference type="Gene3D" id="3.30.990.10">
    <property type="entry name" value="Formiminotransferase, N-terminal subdomain"/>
    <property type="match status" value="1"/>
</dbReference>
<dbReference type="EMBL" id="JACBXQ010000003">
    <property type="protein sequence ID" value="MBG9986524.1"/>
    <property type="molecule type" value="Genomic_DNA"/>
</dbReference>
<evidence type="ECO:0000256" key="6">
    <source>
        <dbReference type="ARBA" id="ARBA00022808"/>
    </source>
</evidence>
<dbReference type="SUPFAM" id="SSF55116">
    <property type="entry name" value="Formiminotransferase domain of formiminotransferase-cyclodeaminase"/>
    <property type="match status" value="2"/>
</dbReference>
<dbReference type="EC" id="2.1.2.5" evidence="3"/>
<gene>
    <name evidence="10" type="primary">ftcD</name>
    <name evidence="10" type="ORF">HZY91_06395</name>
</gene>
<dbReference type="RefSeq" id="WP_197115438.1">
    <property type="nucleotide sequence ID" value="NZ_JACBXQ010000003.1"/>
</dbReference>
<protein>
    <recommendedName>
        <fullName evidence="3">glutamate formimidoyltransferase</fullName>
        <ecNumber evidence="3">2.1.2.5</ecNumber>
    </recommendedName>
</protein>
<sequence length="302" mass="33532">MSQLIQTIPNFSEGKNPAFIEGLEKIAKEVPEIMILDVSSDVNHHRSSIAVLGGAKAIQEVCFQLVKYASQNIDMNQHQGEHPRMGATDVIPLIPVKNISLDECVVISQKIANRISEELGIPTYLYEASAKCQERRNLSNIRKGEFEGMQKKIQEEKWHPDFGPVKIHPTAGVTAVGARKPLVAFNVNLATDNLDIAKKIAKAIRSSSGGFRYCKAIGVNLPDKGIVQVSMDLVDYTQTPIHRVFETIKMEASRYGVQVLGSEVYGMIPAQALMDVAEHYLQLEGFESAQQVTEQRLIEEFL</sequence>
<evidence type="ECO:0000256" key="4">
    <source>
        <dbReference type="ARBA" id="ARBA00022490"/>
    </source>
</evidence>
<keyword evidence="7" id="KW-0290">Folate-binding</keyword>
<accession>A0ABS0LTB7</accession>
<dbReference type="PANTHER" id="PTHR12234">
    <property type="entry name" value="FORMIMINOTRANSFERASE-CYCLODEAMINASE"/>
    <property type="match status" value="1"/>
</dbReference>
<name>A0ABS0LTB7_9LACT</name>
<dbReference type="NCBIfam" id="TIGR02024">
    <property type="entry name" value="FtcD"/>
    <property type="match status" value="1"/>
</dbReference>
<dbReference type="InterPro" id="IPR013802">
    <property type="entry name" value="Formiminotransferase_C"/>
</dbReference>
<evidence type="ECO:0000256" key="7">
    <source>
        <dbReference type="ARBA" id="ARBA00022954"/>
    </source>
</evidence>
<keyword evidence="5 10" id="KW-0808">Transferase</keyword>
<dbReference type="SMART" id="SM01222">
    <property type="entry name" value="FTCD_N"/>
    <property type="match status" value="1"/>
</dbReference>
<organism evidence="10 11">
    <name type="scientific">Facklamia lactis</name>
    <dbReference type="NCBI Taxonomy" id="2749967"/>
    <lineage>
        <taxon>Bacteria</taxon>
        <taxon>Bacillati</taxon>
        <taxon>Bacillota</taxon>
        <taxon>Bacilli</taxon>
        <taxon>Lactobacillales</taxon>
        <taxon>Aerococcaceae</taxon>
        <taxon>Facklamia</taxon>
    </lineage>
</organism>
<proteinExistence type="predicted"/>
<evidence type="ECO:0000259" key="8">
    <source>
        <dbReference type="SMART" id="SM01221"/>
    </source>
</evidence>
<dbReference type="InterPro" id="IPR037070">
    <property type="entry name" value="Formiminotransferase_C_sf"/>
</dbReference>
<dbReference type="InterPro" id="IPR051623">
    <property type="entry name" value="FTCD"/>
</dbReference>
<dbReference type="InterPro" id="IPR022384">
    <property type="entry name" value="FormiminoTrfase_cat_dom_sf"/>
</dbReference>
<dbReference type="SMART" id="SM01221">
    <property type="entry name" value="FTCD"/>
    <property type="match status" value="1"/>
</dbReference>
<evidence type="ECO:0000256" key="3">
    <source>
        <dbReference type="ARBA" id="ARBA00012252"/>
    </source>
</evidence>